<gene>
    <name evidence="9" type="ORF">ILUMI_01887</name>
</gene>
<feature type="compositionally biased region" description="Low complexity" evidence="8">
    <location>
        <begin position="846"/>
        <end position="864"/>
    </location>
</feature>
<reference evidence="9" key="1">
    <citation type="submission" date="2019-08" db="EMBL/GenBank/DDBJ databases">
        <title>The genome of the North American firefly Photinus pyralis.</title>
        <authorList>
            <consortium name="Photinus pyralis genome working group"/>
            <person name="Fallon T.R."/>
            <person name="Sander Lower S.E."/>
            <person name="Weng J.-K."/>
        </authorList>
    </citation>
    <scope>NUCLEOTIDE SEQUENCE</scope>
    <source>
        <strain evidence="9">TRF0915ILg1</strain>
        <tissue evidence="9">Whole body</tissue>
    </source>
</reference>
<evidence type="ECO:0000256" key="1">
    <source>
        <dbReference type="ARBA" id="ARBA00004395"/>
    </source>
</evidence>
<evidence type="ECO:0000256" key="7">
    <source>
        <dbReference type="ARBA" id="ARBA00023136"/>
    </source>
</evidence>
<dbReference type="PANTHER" id="PTHR31658:SF0">
    <property type="entry name" value="CONSERVED OLIGOMERIC GOLGI COMPLEX SUBUNIT 1"/>
    <property type="match status" value="1"/>
</dbReference>
<evidence type="ECO:0000256" key="5">
    <source>
        <dbReference type="ARBA" id="ARBA00022927"/>
    </source>
</evidence>
<keyword evidence="4" id="KW-0813">Transport</keyword>
<evidence type="ECO:0000313" key="10">
    <source>
        <dbReference type="Proteomes" id="UP000801492"/>
    </source>
</evidence>
<dbReference type="Proteomes" id="UP000801492">
    <property type="component" value="Unassembled WGS sequence"/>
</dbReference>
<accession>A0A8K0DEG8</accession>
<evidence type="ECO:0000256" key="3">
    <source>
        <dbReference type="ARBA" id="ARBA00020978"/>
    </source>
</evidence>
<dbReference type="GO" id="GO:0017119">
    <property type="term" value="C:Golgi transport complex"/>
    <property type="evidence" value="ECO:0007669"/>
    <property type="project" value="InterPro"/>
</dbReference>
<evidence type="ECO:0000256" key="8">
    <source>
        <dbReference type="SAM" id="MobiDB-lite"/>
    </source>
</evidence>
<feature type="region of interest" description="Disordered" evidence="8">
    <location>
        <begin position="844"/>
        <end position="864"/>
    </location>
</feature>
<sequence length="883" mass="101158">MANVNSDLLALDIDKLFEEHSISEIIEIEKLLDAEIEKKRVELRGMVGDRYKDVLTASDAIKSMKSTSEKIVESIQEITDRCESLIVSASTPCKKRSSAIDPKTLNERTIVMQIRLAMVVNNQIWMALEEEDFSKAAQIYLLAQHIHTGLQLLSKDTLEKLPILKRMKSDIDILRNRILKRAKEKLKTVELSVEETSSNLNALMLLERYQNDLELLNVFIELRKTALSMVINEPHISVRVQVTAMLKCLVTTVHLLHQCFINYKNTKRGLIWQQLESIVSDDAPATLTKVNLPLTPLVVYITDIIKQFRPKWNNNIKFESSTNQIPIIVKNWLSNTADDIKKGLEHSLELITNIKGLHIIREESLKIELPKNWDVICSETNLPTNFHVWYYFFQALITARAKILISKKVSANSISLQDSIEKTLSDAMKTEPFEGDLRWYTWKEEEGDVSRTENKHLGLSMKTKGYSSNIVQLCAQLDRKYLELLEDVSLYLYGIEHTNVRDDIKLPIIKEAYDKKFVDRNEVEEFLKSECSTYSYKLTSYLEKYTKSENDQKVYVIKSLICARFLQALCELCPSLNKCCSSDNKNDEWERICTNFVKSSLQFYRNWLNSCTKHTELLSNELRDVSVLNMLHILPKWEKQEIQEQTDEKIFKSQIKIPSQPSLSLQKILAEVSNQMSAVIPHTLPRQIHLRCIEENIQIILNQYEYLADSNLNQTQALQFLFDVKYITTLCIPRENLQLVSKSQSICDKFRSKIDPFDLDVFYSYLQNNVKMCVLQSQVILGCLLPSSGHLASLGMFEKTKDLEKEPSVLAVSIPSSASWFPLLPVTAPVQKISSQTITTSKNDFKSNSVKPSDSVKKPPTSVSSVRSGAAAFFGGLTNDWFS</sequence>
<dbReference type="Pfam" id="PF08700">
    <property type="entry name" value="VPS51_Exo84_N"/>
    <property type="match status" value="1"/>
</dbReference>
<dbReference type="GO" id="GO:0006891">
    <property type="term" value="P:intra-Golgi vesicle-mediated transport"/>
    <property type="evidence" value="ECO:0007669"/>
    <property type="project" value="InterPro"/>
</dbReference>
<evidence type="ECO:0000313" key="9">
    <source>
        <dbReference type="EMBL" id="KAF2904284.1"/>
    </source>
</evidence>
<comment type="subcellular location">
    <subcellularLocation>
        <location evidence="1">Golgi apparatus membrane</location>
        <topology evidence="1">Peripheral membrane protein</topology>
    </subcellularLocation>
</comment>
<evidence type="ECO:0000256" key="2">
    <source>
        <dbReference type="ARBA" id="ARBA00006653"/>
    </source>
</evidence>
<organism evidence="9 10">
    <name type="scientific">Ignelater luminosus</name>
    <name type="common">Cucubano</name>
    <name type="synonym">Pyrophorus luminosus</name>
    <dbReference type="NCBI Taxonomy" id="2038154"/>
    <lineage>
        <taxon>Eukaryota</taxon>
        <taxon>Metazoa</taxon>
        <taxon>Ecdysozoa</taxon>
        <taxon>Arthropoda</taxon>
        <taxon>Hexapoda</taxon>
        <taxon>Insecta</taxon>
        <taxon>Pterygota</taxon>
        <taxon>Neoptera</taxon>
        <taxon>Endopterygota</taxon>
        <taxon>Coleoptera</taxon>
        <taxon>Polyphaga</taxon>
        <taxon>Elateriformia</taxon>
        <taxon>Elateroidea</taxon>
        <taxon>Elateridae</taxon>
        <taxon>Agrypninae</taxon>
        <taxon>Pyrophorini</taxon>
        <taxon>Ignelater</taxon>
    </lineage>
</organism>
<comment type="similarity">
    <text evidence="2">Belongs to the COG1 family.</text>
</comment>
<name>A0A8K0DEG8_IGNLU</name>
<dbReference type="OrthoDB" id="46189at2759"/>
<keyword evidence="6" id="KW-0333">Golgi apparatus</keyword>
<evidence type="ECO:0000256" key="4">
    <source>
        <dbReference type="ARBA" id="ARBA00022448"/>
    </source>
</evidence>
<dbReference type="GO" id="GO:0000139">
    <property type="term" value="C:Golgi membrane"/>
    <property type="evidence" value="ECO:0007669"/>
    <property type="project" value="UniProtKB-SubCell"/>
</dbReference>
<keyword evidence="10" id="KW-1185">Reference proteome</keyword>
<dbReference type="InterPro" id="IPR033370">
    <property type="entry name" value="COG1"/>
</dbReference>
<dbReference type="PANTHER" id="PTHR31658">
    <property type="entry name" value="CONSERVED OLIGOMERIC GOLGI COMPLEX SUBUNIT 1"/>
    <property type="match status" value="1"/>
</dbReference>
<keyword evidence="7" id="KW-0472">Membrane</keyword>
<dbReference type="GO" id="GO:0015031">
    <property type="term" value="P:protein transport"/>
    <property type="evidence" value="ECO:0007669"/>
    <property type="project" value="UniProtKB-KW"/>
</dbReference>
<dbReference type="EMBL" id="VTPC01000802">
    <property type="protein sequence ID" value="KAF2904284.1"/>
    <property type="molecule type" value="Genomic_DNA"/>
</dbReference>
<keyword evidence="5" id="KW-0653">Protein transport</keyword>
<proteinExistence type="inferred from homology"/>
<protein>
    <recommendedName>
        <fullName evidence="3">Conserved oligomeric Golgi complex subunit 1</fullName>
    </recommendedName>
</protein>
<evidence type="ECO:0000256" key="6">
    <source>
        <dbReference type="ARBA" id="ARBA00023034"/>
    </source>
</evidence>
<dbReference type="AlphaFoldDB" id="A0A8K0DEG8"/>
<comment type="caution">
    <text evidence="9">The sequence shown here is derived from an EMBL/GenBank/DDBJ whole genome shotgun (WGS) entry which is preliminary data.</text>
</comment>